<dbReference type="CDD" id="cd07106">
    <property type="entry name" value="ALDH_AldA-AAD23400"/>
    <property type="match status" value="1"/>
</dbReference>
<evidence type="ECO:0000313" key="7">
    <source>
        <dbReference type="Proteomes" id="UP000198386"/>
    </source>
</evidence>
<dbReference type="InterPro" id="IPR016160">
    <property type="entry name" value="Ald_DH_CS_CYS"/>
</dbReference>
<gene>
    <name evidence="6" type="ORF">SAMN04488107_1813</name>
</gene>
<dbReference type="FunFam" id="3.40.605.10:FF:000007">
    <property type="entry name" value="NAD/NADP-dependent betaine aldehyde dehydrogenase"/>
    <property type="match status" value="1"/>
</dbReference>
<evidence type="ECO:0000256" key="2">
    <source>
        <dbReference type="ARBA" id="ARBA00023002"/>
    </source>
</evidence>
<dbReference type="OrthoDB" id="6882680at2"/>
<proteinExistence type="inferred from homology"/>
<keyword evidence="2 4" id="KW-0560">Oxidoreductase</keyword>
<dbReference type="Pfam" id="PF00171">
    <property type="entry name" value="Aldedh"/>
    <property type="match status" value="1"/>
</dbReference>
<dbReference type="InterPro" id="IPR029510">
    <property type="entry name" value="Ald_DH_CS_GLU"/>
</dbReference>
<dbReference type="FunFam" id="3.40.309.10:FF:000009">
    <property type="entry name" value="Aldehyde dehydrogenase A"/>
    <property type="match status" value="1"/>
</dbReference>
<dbReference type="PROSITE" id="PS00070">
    <property type="entry name" value="ALDEHYDE_DEHYDR_CYS"/>
    <property type="match status" value="1"/>
</dbReference>
<dbReference type="GO" id="GO:0016620">
    <property type="term" value="F:oxidoreductase activity, acting on the aldehyde or oxo group of donors, NAD or NADP as acceptor"/>
    <property type="evidence" value="ECO:0007669"/>
    <property type="project" value="InterPro"/>
</dbReference>
<dbReference type="Gene3D" id="3.40.309.10">
    <property type="entry name" value="Aldehyde Dehydrogenase, Chain A, domain 2"/>
    <property type="match status" value="1"/>
</dbReference>
<feature type="domain" description="Aldehyde dehydrogenase" evidence="5">
    <location>
        <begin position="32"/>
        <end position="475"/>
    </location>
</feature>
<accession>A0A239CTR9</accession>
<evidence type="ECO:0000256" key="3">
    <source>
        <dbReference type="PROSITE-ProRule" id="PRU10007"/>
    </source>
</evidence>
<feature type="active site" evidence="3">
    <location>
        <position position="256"/>
    </location>
</feature>
<dbReference type="InterPro" id="IPR044086">
    <property type="entry name" value="LUC3-like"/>
</dbReference>
<dbReference type="InterPro" id="IPR016163">
    <property type="entry name" value="Ald_DH_C"/>
</dbReference>
<protein>
    <submittedName>
        <fullName evidence="6">Aldehyde dehydrogenase family protein</fullName>
    </submittedName>
</protein>
<evidence type="ECO:0000313" key="6">
    <source>
        <dbReference type="EMBL" id="SNS23477.1"/>
    </source>
</evidence>
<dbReference type="SUPFAM" id="SSF53720">
    <property type="entry name" value="ALDH-like"/>
    <property type="match status" value="1"/>
</dbReference>
<dbReference type="PROSITE" id="PS00687">
    <property type="entry name" value="ALDEHYDE_DEHYDR_GLU"/>
    <property type="match status" value="1"/>
</dbReference>
<dbReference type="RefSeq" id="WP_089403567.1">
    <property type="nucleotide sequence ID" value="NZ_FZOH01000003.1"/>
</dbReference>
<comment type="similarity">
    <text evidence="1 4">Belongs to the aldehyde dehydrogenase family.</text>
</comment>
<dbReference type="Gene3D" id="3.40.605.10">
    <property type="entry name" value="Aldehyde Dehydrogenase, Chain A, domain 1"/>
    <property type="match status" value="1"/>
</dbReference>
<evidence type="ECO:0000256" key="1">
    <source>
        <dbReference type="ARBA" id="ARBA00009986"/>
    </source>
</evidence>
<organism evidence="6 7">
    <name type="scientific">Geodermatophilus saharensis</name>
    <dbReference type="NCBI Taxonomy" id="1137994"/>
    <lineage>
        <taxon>Bacteria</taxon>
        <taxon>Bacillati</taxon>
        <taxon>Actinomycetota</taxon>
        <taxon>Actinomycetes</taxon>
        <taxon>Geodermatophilales</taxon>
        <taxon>Geodermatophilaceae</taxon>
        <taxon>Geodermatophilus</taxon>
    </lineage>
</organism>
<sequence>MTTPTVTEPVTTTAQTPTYDELLAAVTDPAGREVLDPATGEAVGRVADRSADDVDAAVARVRAAQPAWAARPDAERIELLLGAAEAIEAAAEPLAELLSREQGKPLNGPNARFEVGACAAWLRATAATELPVETVVDDGKTRAELHYRPVGVVGAIGPWNWPMMITVWQVAPALRMGNTVVVKPSEYTPLSVLALVHVLNGVLPADVLTAVAGGRDVGARLSAHPDVDKVVFTGSTATGQAIIKSSADTVKRLTLELGGNDAGIVLPDVDPAAIAEGLFWGAFINTGQTCAALKRLYVHTDVYDDVVAALTEVAKAMPMGRGLDEANVLGPLQNRAQYEIVARLVDAARDSGARILLGGDPDPDAPGHFYPTTLVADVDDDNPLVAEEQFGPALPIVRYDDVEQAIAMANRLDVGLGASVWSSDRDAARAVAARLQAGTVWINSHGGVHPMIPFGGHKRSGYGLEFGVEGLKAVAVPQVING</sequence>
<dbReference type="InterPro" id="IPR016161">
    <property type="entry name" value="Ald_DH/histidinol_DH"/>
</dbReference>
<dbReference type="InterPro" id="IPR016162">
    <property type="entry name" value="Ald_DH_N"/>
</dbReference>
<keyword evidence="7" id="KW-1185">Reference proteome</keyword>
<reference evidence="7" key="1">
    <citation type="submission" date="2017-06" db="EMBL/GenBank/DDBJ databases">
        <authorList>
            <person name="Varghese N."/>
            <person name="Submissions S."/>
        </authorList>
    </citation>
    <scope>NUCLEOTIDE SEQUENCE [LARGE SCALE GENOMIC DNA]</scope>
    <source>
        <strain evidence="7">DSM 45423</strain>
    </source>
</reference>
<dbReference type="Proteomes" id="UP000198386">
    <property type="component" value="Unassembled WGS sequence"/>
</dbReference>
<name>A0A239CTR9_9ACTN</name>
<evidence type="ECO:0000259" key="5">
    <source>
        <dbReference type="Pfam" id="PF00171"/>
    </source>
</evidence>
<dbReference type="EMBL" id="FZOH01000003">
    <property type="protein sequence ID" value="SNS23477.1"/>
    <property type="molecule type" value="Genomic_DNA"/>
</dbReference>
<dbReference type="PANTHER" id="PTHR11699">
    <property type="entry name" value="ALDEHYDE DEHYDROGENASE-RELATED"/>
    <property type="match status" value="1"/>
</dbReference>
<dbReference type="InterPro" id="IPR015590">
    <property type="entry name" value="Aldehyde_DH_dom"/>
</dbReference>
<dbReference type="AlphaFoldDB" id="A0A239CTR9"/>
<evidence type="ECO:0000256" key="4">
    <source>
        <dbReference type="RuleBase" id="RU003345"/>
    </source>
</evidence>